<dbReference type="Proteomes" id="UP000175616">
    <property type="component" value="Unassembled WGS sequence"/>
</dbReference>
<evidence type="ECO:0000313" key="1">
    <source>
        <dbReference type="EMBL" id="OFC38653.1"/>
    </source>
</evidence>
<dbReference type="EMBL" id="LZYE01000027">
    <property type="protein sequence ID" value="OFC38653.1"/>
    <property type="molecule type" value="Genomic_DNA"/>
</dbReference>
<dbReference type="AlphaFoldDB" id="A0A1E7YQV8"/>
<protein>
    <submittedName>
        <fullName evidence="1">Uncharacterized protein</fullName>
    </submittedName>
</protein>
<sequence>MLHAIENKKSRLPFTRYVSAAERPGERRTQEDEITSTIFGPLDFFSEETVRSLIGKIFGFSLSRDSKLSLAFWPRYNHVEPDLVFTEQHSDGSRDAYVVEIKWNAPLGEEQVERQVQAIEAEDHLRLAGHLVLSRYAIDVAKPSRNLTWMDFKDYCLELSEENGINPVAKKWAKMVCAFLEACEIRHFKGFDIIMSVAMDGLQDRDYLFWLGRQFDWDNILLPSKSFLSRCGEETIFYRSAAAL</sequence>
<name>A0A1E7YQV8_9PROT</name>
<proteinExistence type="predicted"/>
<comment type="caution">
    <text evidence="1">The sequence shown here is derived from an EMBL/GenBank/DDBJ whole genome shotgun (WGS) entry which is preliminary data.</text>
</comment>
<dbReference type="RefSeq" id="WP_070114510.1">
    <property type="nucleotide sequence ID" value="NZ_LZYE01000027.1"/>
</dbReference>
<gene>
    <name evidence="1" type="ORF">BAE27_01685</name>
</gene>
<organism evidence="1 2">
    <name type="scientific">Acidithiobacillus caldus</name>
    <dbReference type="NCBI Taxonomy" id="33059"/>
    <lineage>
        <taxon>Bacteria</taxon>
        <taxon>Pseudomonadati</taxon>
        <taxon>Pseudomonadota</taxon>
        <taxon>Acidithiobacillia</taxon>
        <taxon>Acidithiobacillales</taxon>
        <taxon>Acidithiobacillaceae</taxon>
        <taxon>Acidithiobacillus</taxon>
    </lineage>
</organism>
<accession>A0A1E7YQV8</accession>
<evidence type="ECO:0000313" key="2">
    <source>
        <dbReference type="Proteomes" id="UP000175616"/>
    </source>
</evidence>
<reference evidence="1 2" key="1">
    <citation type="submission" date="2016-06" db="EMBL/GenBank/DDBJ databases">
        <title>Gene turnover analysis identifies the evolutionary adaptation of the extremophile Acidithiobacillus caldus.</title>
        <authorList>
            <person name="Zhang X."/>
        </authorList>
    </citation>
    <scope>NUCLEOTIDE SEQUENCE [LARGE SCALE GENOMIC DNA]</scope>
    <source>
        <strain evidence="1 2">DX</strain>
    </source>
</reference>